<dbReference type="AlphaFoldDB" id="A0AA39LYK0"/>
<comment type="caution">
    <text evidence="2">The sequence shown here is derived from an EMBL/GenBank/DDBJ whole genome shotgun (WGS) entry which is preliminary data.</text>
</comment>
<dbReference type="InterPro" id="IPR016187">
    <property type="entry name" value="CTDL_fold"/>
</dbReference>
<organism evidence="2 3">
    <name type="scientific">Steinernema hermaphroditum</name>
    <dbReference type="NCBI Taxonomy" id="289476"/>
    <lineage>
        <taxon>Eukaryota</taxon>
        <taxon>Metazoa</taxon>
        <taxon>Ecdysozoa</taxon>
        <taxon>Nematoda</taxon>
        <taxon>Chromadorea</taxon>
        <taxon>Rhabditida</taxon>
        <taxon>Tylenchina</taxon>
        <taxon>Panagrolaimomorpha</taxon>
        <taxon>Strongyloidoidea</taxon>
        <taxon>Steinernematidae</taxon>
        <taxon>Steinernema</taxon>
    </lineage>
</organism>
<dbReference type="EMBL" id="JAUCMV010000003">
    <property type="protein sequence ID" value="KAK0414049.1"/>
    <property type="molecule type" value="Genomic_DNA"/>
</dbReference>
<accession>A0AA39LYK0</accession>
<protein>
    <recommendedName>
        <fullName evidence="4">C-type lectin domain-containing protein</fullName>
    </recommendedName>
</protein>
<keyword evidence="3" id="KW-1185">Reference proteome</keyword>
<dbReference type="Proteomes" id="UP001175271">
    <property type="component" value="Unassembled WGS sequence"/>
</dbReference>
<dbReference type="SUPFAM" id="SSF56436">
    <property type="entry name" value="C-type lectin-like"/>
    <property type="match status" value="1"/>
</dbReference>
<proteinExistence type="predicted"/>
<evidence type="ECO:0000313" key="3">
    <source>
        <dbReference type="Proteomes" id="UP001175271"/>
    </source>
</evidence>
<dbReference type="InterPro" id="IPR016186">
    <property type="entry name" value="C-type_lectin-like/link_sf"/>
</dbReference>
<sequence>MEIGSGAEDVEKCKNNHQIFVQYAESRVRYSKWPFVVRYGKHINKGVVTKKLECMLLAYKEKKIAYNINMNERGLDCRIIEDISFTTEISRENAQTFILDTRPIEDDCQCNDTSKMDVRKFFKGPCEAGEEICNEVNRMNTYCIEKVNNRHCTPAKCPEGQKALDGFECCYPFKQPNGTEVCCPANTVPRNIEGGNEMCCPEKGPCCREGHIFEQQLDGKDLCCPYGTEFKGVHLSEPGDKTPETQAELVKVCKNVNALPVKIDNKEQNDALKTFMRNAKRFIATIGLAIPEGEQWEKDNYRWMADGSKPTWTNWLEGRPYNSEPPAVFVRFAEDGEHWVDSRSALSAVLCMDTPYEGTEKNNDYKTRPSFIAFLMKKHRDEDGLDFSNRYLVEKKNMRRKTTSRDPEATAPPKTEQNQIATWEKNGNLSASYKFFWNQFQLENAQKKAKLDKDSLWFGWLDWLEDQADRKDTDPGENFKRCFGVDSATKVATT</sequence>
<reference evidence="2" key="1">
    <citation type="submission" date="2023-06" db="EMBL/GenBank/DDBJ databases">
        <title>Genomic analysis of the entomopathogenic nematode Steinernema hermaphroditum.</title>
        <authorList>
            <person name="Schwarz E.M."/>
            <person name="Heppert J.K."/>
            <person name="Baniya A."/>
            <person name="Schwartz H.T."/>
            <person name="Tan C.-H."/>
            <person name="Antoshechkin I."/>
            <person name="Sternberg P.W."/>
            <person name="Goodrich-Blair H."/>
            <person name="Dillman A.R."/>
        </authorList>
    </citation>
    <scope>NUCLEOTIDE SEQUENCE</scope>
    <source>
        <strain evidence="2">PS9179</strain>
        <tissue evidence="2">Whole animal</tissue>
    </source>
</reference>
<evidence type="ECO:0008006" key="4">
    <source>
        <dbReference type="Google" id="ProtNLM"/>
    </source>
</evidence>
<gene>
    <name evidence="2" type="ORF">QR680_007121</name>
</gene>
<evidence type="ECO:0000313" key="2">
    <source>
        <dbReference type="EMBL" id="KAK0414049.1"/>
    </source>
</evidence>
<dbReference type="CDD" id="cd00037">
    <property type="entry name" value="CLECT"/>
    <property type="match status" value="1"/>
</dbReference>
<feature type="region of interest" description="Disordered" evidence="1">
    <location>
        <begin position="398"/>
        <end position="418"/>
    </location>
</feature>
<dbReference type="Gene3D" id="3.10.100.10">
    <property type="entry name" value="Mannose-Binding Protein A, subunit A"/>
    <property type="match status" value="1"/>
</dbReference>
<evidence type="ECO:0000256" key="1">
    <source>
        <dbReference type="SAM" id="MobiDB-lite"/>
    </source>
</evidence>
<name>A0AA39LYK0_9BILA</name>